<dbReference type="AlphaFoldDB" id="A0A2A6BPN2"/>
<dbReference type="PANTHER" id="PTHR45691:SF6">
    <property type="entry name" value="PROTEIN DIAPHANOUS"/>
    <property type="match status" value="1"/>
</dbReference>
<feature type="compositionally biased region" description="Basic and acidic residues" evidence="1">
    <location>
        <begin position="537"/>
        <end position="555"/>
    </location>
</feature>
<protein>
    <submittedName>
        <fullName evidence="2">Uncharacterized protein</fullName>
    </submittedName>
</protein>
<name>A0A2A6BPN2_PRIPA</name>
<dbReference type="Proteomes" id="UP000005239">
    <property type="component" value="Unassembled WGS sequence"/>
</dbReference>
<feature type="compositionally biased region" description="Polar residues" evidence="1">
    <location>
        <begin position="566"/>
        <end position="575"/>
    </location>
</feature>
<dbReference type="EnsemblMetazoa" id="PPA00916.1">
    <property type="protein sequence ID" value="PPA00916.1"/>
    <property type="gene ID" value="WBGene00090470"/>
</dbReference>
<feature type="compositionally biased region" description="Basic and acidic residues" evidence="1">
    <location>
        <begin position="1"/>
        <end position="30"/>
    </location>
</feature>
<feature type="compositionally biased region" description="Polar residues" evidence="1">
    <location>
        <begin position="465"/>
        <end position="487"/>
    </location>
</feature>
<reference evidence="2" key="2">
    <citation type="submission" date="2022-06" db="UniProtKB">
        <authorList>
            <consortium name="EnsemblMetazoa"/>
        </authorList>
    </citation>
    <scope>IDENTIFICATION</scope>
    <source>
        <strain evidence="2">PS312</strain>
    </source>
</reference>
<proteinExistence type="predicted"/>
<evidence type="ECO:0000313" key="3">
    <source>
        <dbReference type="Proteomes" id="UP000005239"/>
    </source>
</evidence>
<dbReference type="PANTHER" id="PTHR45691">
    <property type="entry name" value="PROTEIN DIAPHANOUS"/>
    <property type="match status" value="1"/>
</dbReference>
<dbReference type="OrthoDB" id="20273at2759"/>
<feature type="compositionally biased region" description="Pro residues" evidence="1">
    <location>
        <begin position="448"/>
        <end position="457"/>
    </location>
</feature>
<gene>
    <name evidence="2" type="primary">WBGene00090470</name>
</gene>
<reference evidence="3" key="1">
    <citation type="journal article" date="2008" name="Nat. Genet.">
        <title>The Pristionchus pacificus genome provides a unique perspective on nematode lifestyle and parasitism.</title>
        <authorList>
            <person name="Dieterich C."/>
            <person name="Clifton S.W."/>
            <person name="Schuster L.N."/>
            <person name="Chinwalla A."/>
            <person name="Delehaunty K."/>
            <person name="Dinkelacker I."/>
            <person name="Fulton L."/>
            <person name="Fulton R."/>
            <person name="Godfrey J."/>
            <person name="Minx P."/>
            <person name="Mitreva M."/>
            <person name="Roeseler W."/>
            <person name="Tian H."/>
            <person name="Witte H."/>
            <person name="Yang S.P."/>
            <person name="Wilson R.K."/>
            <person name="Sommer R.J."/>
        </authorList>
    </citation>
    <scope>NUCLEOTIDE SEQUENCE [LARGE SCALE GENOMIC DNA]</scope>
    <source>
        <strain evidence="3">PS312</strain>
    </source>
</reference>
<feature type="compositionally biased region" description="Basic and acidic residues" evidence="1">
    <location>
        <begin position="519"/>
        <end position="528"/>
    </location>
</feature>
<evidence type="ECO:0000313" key="2">
    <source>
        <dbReference type="EnsemblMetazoa" id="PPA00916.1"/>
    </source>
</evidence>
<keyword evidence="3" id="KW-1185">Reference proteome</keyword>
<feature type="region of interest" description="Disordered" evidence="1">
    <location>
        <begin position="1"/>
        <end position="36"/>
    </location>
</feature>
<dbReference type="InterPro" id="IPR051412">
    <property type="entry name" value="Formin_Homology_Diaphanous_sf"/>
</dbReference>
<feature type="region of interest" description="Disordered" evidence="1">
    <location>
        <begin position="440"/>
        <end position="576"/>
    </location>
</feature>
<evidence type="ECO:0000256" key="1">
    <source>
        <dbReference type="SAM" id="MobiDB-lite"/>
    </source>
</evidence>
<accession>A0A2A6BPN2</accession>
<organism evidence="2 3">
    <name type="scientific">Pristionchus pacificus</name>
    <name type="common">Parasitic nematode worm</name>
    <dbReference type="NCBI Taxonomy" id="54126"/>
    <lineage>
        <taxon>Eukaryota</taxon>
        <taxon>Metazoa</taxon>
        <taxon>Ecdysozoa</taxon>
        <taxon>Nematoda</taxon>
        <taxon>Chromadorea</taxon>
        <taxon>Rhabditida</taxon>
        <taxon>Rhabditina</taxon>
        <taxon>Diplogasteromorpha</taxon>
        <taxon>Diplogasteroidea</taxon>
        <taxon>Neodiplogasteridae</taxon>
        <taxon>Pristionchus</taxon>
    </lineage>
</organism>
<accession>A0A8R1U2U3</accession>
<sequence length="832" mass="92256">MAHNESESPPEKHERPPAERKLSTSEEPRVRTRSFNAHGTLHLTREYVGDAMDKQLHTRNLVKKAIPKDNAIFRAVCEQISSVQTDNSDLRYLVEKILDPIAKQHFKDSNNTTFERDIEILKILANITSSRIIVYRSHTDDPEVYEGEEMIENREIQVCETQYRSVYEPVYSEEIHEALAISQSIVYRALYEGVFDYPKTMVDKMINYIREDNDKHAKSTINQVYSQCDHRVRTESFNSPLHSANALCTAKPPQFPFCVCKSLDPSIYRNVEYTLYKKKTENEVRAAQNSMEVKFGQGARCQARDGPRTRYAVVEKVVKPDIRLVRFDDNNTTREFNVADLRPVPQPHSFHGSMPSLLNGIGGGPPQMAFLPGCMPAPPPPSMSMQQQFYGSPPPMGPPFAPIYAMPPTMGMHMTVPPPSSPFFSPPPVYEHQSIFQFPDQMMMGGGGPPPPPPPTPMDRDRSMGYSSTDSPLDTSVFPSTPLSSRSGGDEGRRAREKKPRALSAELTDSPTTGRPSKKTTESKKTKEGLTWFTMPPKDEKEKRKGGRRATEGDTNRPLQPKQHRLSTCGSQENDVSALPSLMDAPVQQMQQLQLQQGGAAGAAAAAATRANLPSLLPPPHAQYYTSSSEWTDDTVFKDGEGNTSQLSIVMNQRDGSLLSSSSMEAQPPSMGFHMMMGGPVGGCAQISAPNFTMQEFYDEVSKDASYSEKRDGSDLPNMTTTRFFYNLGLQFYNLNLKDSIMAPPADALPMPPTFSVTSPTMPPQSPFFPDGMPYAVFNPSAAPPNTPAMPMAPALMPPHLLQYVYPGVDGMPKCPMGMISASDKEAANENV</sequence>